<dbReference type="SUPFAM" id="SSF54695">
    <property type="entry name" value="POZ domain"/>
    <property type="match status" value="1"/>
</dbReference>
<reference evidence="9" key="2">
    <citation type="submission" date="2022-06" db="UniProtKB">
        <authorList>
            <consortium name="EnsemblMetazoa"/>
        </authorList>
    </citation>
    <scope>IDENTIFICATION</scope>
</reference>
<dbReference type="RefSeq" id="XP_008186419.1">
    <property type="nucleotide sequence ID" value="XM_008188197.2"/>
</dbReference>
<protein>
    <recommendedName>
        <fullName evidence="2">Kelch-like protein diablo</fullName>
    </recommendedName>
</protein>
<name>A0A8R2AC72_ACYPI</name>
<accession>A0A8R2AC72</accession>
<dbReference type="PIRSF" id="PIRSF037037">
    <property type="entry name" value="Kelch-like_protein_gigaxonin"/>
    <property type="match status" value="1"/>
</dbReference>
<dbReference type="KEGG" id="api:100166010"/>
<dbReference type="PANTHER" id="PTHR24412:SF466">
    <property type="entry name" value="RING CANAL KELCH PROTEIN"/>
    <property type="match status" value="1"/>
</dbReference>
<dbReference type="GeneID" id="100166010"/>
<evidence type="ECO:0000256" key="7">
    <source>
        <dbReference type="ARBA" id="ARBA00043912"/>
    </source>
</evidence>
<dbReference type="PROSITE" id="PS50097">
    <property type="entry name" value="BTB"/>
    <property type="match status" value="1"/>
</dbReference>
<comment type="function">
    <text evidence="7">Probable substrate-specific adapter of an E3 ubiquitin-protein ligase complex which mediates the ubiquitination and subsequent proteasomal degradation of target proteins. May have a role in synapse differentiation and growth.</text>
</comment>
<dbReference type="EnsemblMetazoa" id="XM_016807205.2">
    <property type="protein sequence ID" value="XP_016662694.1"/>
    <property type="gene ID" value="LOC100166010"/>
</dbReference>
<dbReference type="Proteomes" id="UP000007819">
    <property type="component" value="Chromosome A2"/>
</dbReference>
<proteinExistence type="predicted"/>
<keyword evidence="3" id="KW-0880">Kelch repeat</keyword>
<dbReference type="InterPro" id="IPR011705">
    <property type="entry name" value="BACK"/>
</dbReference>
<evidence type="ECO:0000259" key="8">
    <source>
        <dbReference type="PROSITE" id="PS50097"/>
    </source>
</evidence>
<dbReference type="Pfam" id="PF07707">
    <property type="entry name" value="BACK"/>
    <property type="match status" value="1"/>
</dbReference>
<dbReference type="AlphaFoldDB" id="A0A8R2AC72"/>
<dbReference type="GO" id="GO:0003779">
    <property type="term" value="F:actin binding"/>
    <property type="evidence" value="ECO:0007669"/>
    <property type="project" value="UniProtKB-KW"/>
</dbReference>
<keyword evidence="10" id="KW-1185">Reference proteome</keyword>
<dbReference type="Gene3D" id="3.30.710.10">
    <property type="entry name" value="Potassium Channel Kv1.1, Chain A"/>
    <property type="match status" value="1"/>
</dbReference>
<dbReference type="InterPro" id="IPR006652">
    <property type="entry name" value="Kelch_1"/>
</dbReference>
<dbReference type="OrthoDB" id="45365at2759"/>
<evidence type="ECO:0000256" key="4">
    <source>
        <dbReference type="ARBA" id="ARBA00022737"/>
    </source>
</evidence>
<sequence length="579" mass="65143">MEYKNQKTESRICKKYAKSEYKKSSYAETHGALQSLRHNGFFCDIKLKADDNKIIIAHKVVLASAIPYFRAMFTNFSERNHDVVVMREIDSTALQLLVNFVYSGRIVITEENVQDLLPASNLLQLQEVKEACCDFLQSQLCPTNCIAVYVIADIYSCSKLLKSSELYIQQHFSQAVGGDEFLSLSSEQVIQLISSDKLTVPSEEKVFESVIRWVKYELGSRKRILPQLMEHVRLPLTSKDYIIKKVAKEPLIKNCYKCKEYINEALHFHRQKSKYLIPHNIWNNPRHGDKVILVVSRFDSNECISTKFYEPKISQWNNGPAMITNRKNAGLAVVKDNLVFAVGGSTDTFHQLRSVDLLDLSAESYCWRSSVEMFVKRNNVGVGVINNYLYAVGGHNNSDSELDSSEVFDYNARKWRMISSMSTRRDGHGIGVLNNLLYAVGGNASSSQQLKSVECYDPSLDSWTSVARMSVGRAAVGVGVLDGVLYAVGGHNEFKSLSSVEAYRPRTGVWTTIAHMNFPRSGAGVVAVDDLLYVFGGSGKSHTDDSTECYNPKTNTWTIVAPLRIHEYARARVVAINRP</sequence>
<dbReference type="Gene3D" id="2.120.10.80">
    <property type="entry name" value="Kelch-type beta propeller"/>
    <property type="match status" value="1"/>
</dbReference>
<evidence type="ECO:0000256" key="6">
    <source>
        <dbReference type="ARBA" id="ARBA00023203"/>
    </source>
</evidence>
<dbReference type="EnsemblMetazoa" id="XM_003246740.4">
    <property type="protein sequence ID" value="XP_003246788.1"/>
    <property type="gene ID" value="LOC100166010"/>
</dbReference>
<evidence type="ECO:0000313" key="9">
    <source>
        <dbReference type="EnsemblMetazoa" id="XP_003246788.1"/>
    </source>
</evidence>
<evidence type="ECO:0000256" key="2">
    <source>
        <dbReference type="ARBA" id="ARBA00013699"/>
    </source>
</evidence>
<dbReference type="Pfam" id="PF24681">
    <property type="entry name" value="Kelch_KLHDC2_KLHL20_DRC7"/>
    <property type="match status" value="1"/>
</dbReference>
<evidence type="ECO:0000256" key="3">
    <source>
        <dbReference type="ARBA" id="ARBA00022441"/>
    </source>
</evidence>
<dbReference type="InterPro" id="IPR000210">
    <property type="entry name" value="BTB/POZ_dom"/>
</dbReference>
<dbReference type="SMART" id="SM00225">
    <property type="entry name" value="BTB"/>
    <property type="match status" value="1"/>
</dbReference>
<feature type="domain" description="BTB" evidence="8">
    <location>
        <begin position="43"/>
        <end position="110"/>
    </location>
</feature>
<keyword evidence="4" id="KW-0677">Repeat</keyword>
<reference evidence="10" key="1">
    <citation type="submission" date="2010-06" db="EMBL/GenBank/DDBJ databases">
        <authorList>
            <person name="Jiang H."/>
            <person name="Abraham K."/>
            <person name="Ali S."/>
            <person name="Alsbrooks S.L."/>
            <person name="Anim B.N."/>
            <person name="Anosike U.S."/>
            <person name="Attaway T."/>
            <person name="Bandaranaike D.P."/>
            <person name="Battles P.K."/>
            <person name="Bell S.N."/>
            <person name="Bell A.V."/>
            <person name="Beltran B."/>
            <person name="Bickham C."/>
            <person name="Bustamante Y."/>
            <person name="Caleb T."/>
            <person name="Canada A."/>
            <person name="Cardenas V."/>
            <person name="Carter K."/>
            <person name="Chacko J."/>
            <person name="Chandrabose M.N."/>
            <person name="Chavez D."/>
            <person name="Chavez A."/>
            <person name="Chen L."/>
            <person name="Chu H.-S."/>
            <person name="Claassen K.J."/>
            <person name="Cockrell R."/>
            <person name="Collins M."/>
            <person name="Cooper J.A."/>
            <person name="Cree A."/>
            <person name="Curry S.M."/>
            <person name="Da Y."/>
            <person name="Dao M.D."/>
            <person name="Das B."/>
            <person name="Davila M.-L."/>
            <person name="Davy-Carroll L."/>
            <person name="Denson S."/>
            <person name="Dinh H."/>
            <person name="Ebong V.E."/>
            <person name="Edwards J.R."/>
            <person name="Egan A."/>
            <person name="El-Daye J."/>
            <person name="Escobedo L."/>
            <person name="Fernandez S."/>
            <person name="Fernando P.R."/>
            <person name="Flagg N."/>
            <person name="Forbes L.D."/>
            <person name="Fowler R.G."/>
            <person name="Fu Q."/>
            <person name="Gabisi R.A."/>
            <person name="Ganer J."/>
            <person name="Garbino Pronczuk A."/>
            <person name="Garcia R.M."/>
            <person name="Garner T."/>
            <person name="Garrett T.E."/>
            <person name="Gonzalez D.A."/>
            <person name="Hamid H."/>
            <person name="Hawkins E.S."/>
            <person name="Hirani K."/>
            <person name="Hogues M.E."/>
            <person name="Hollins B."/>
            <person name="Hsiao C.-H."/>
            <person name="Jabil R."/>
            <person name="James M.L."/>
            <person name="Jhangiani S.N."/>
            <person name="Johnson B."/>
            <person name="Johnson Q."/>
            <person name="Joshi V."/>
            <person name="Kalu J.B."/>
            <person name="Kam C."/>
            <person name="Kashfia A."/>
            <person name="Keebler J."/>
            <person name="Kisamo H."/>
            <person name="Kovar C.L."/>
            <person name="Lago L.A."/>
            <person name="Lai C.-Y."/>
            <person name="Laidlaw J."/>
            <person name="Lara F."/>
            <person name="Le T.-K."/>
            <person name="Lee S.L."/>
            <person name="Legall F.H."/>
            <person name="Lemon S.J."/>
            <person name="Lewis L.R."/>
            <person name="Li B."/>
            <person name="Liu Y."/>
            <person name="Liu Y.-S."/>
            <person name="Lopez J."/>
            <person name="Lozado R.J."/>
            <person name="Lu J."/>
            <person name="Madu R.C."/>
            <person name="Maheshwari M."/>
            <person name="Maheshwari R."/>
            <person name="Malloy K."/>
            <person name="Martinez E."/>
            <person name="Mathew T."/>
            <person name="Mercado I.C."/>
            <person name="Mercado C."/>
            <person name="Meyer B."/>
            <person name="Montgomery K."/>
            <person name="Morgan M.B."/>
            <person name="Munidasa M."/>
            <person name="Nazareth L.V."/>
            <person name="Nelson J."/>
            <person name="Ng B.M."/>
            <person name="Nguyen N.B."/>
            <person name="Nguyen P.Q."/>
            <person name="Nguyen T."/>
            <person name="Obregon M."/>
            <person name="Okwuonu G.O."/>
            <person name="Onwere C.G."/>
            <person name="Orozco G."/>
            <person name="Parra A."/>
            <person name="Patel S."/>
            <person name="Patil S."/>
            <person name="Perez A."/>
            <person name="Perez Y."/>
            <person name="Pham C."/>
            <person name="Primus E.L."/>
            <person name="Pu L.-L."/>
            <person name="Puazo M."/>
            <person name="Qin X."/>
            <person name="Quiroz J.B."/>
            <person name="Reese J."/>
            <person name="Richards S."/>
            <person name="Rives C.M."/>
            <person name="Robberts R."/>
            <person name="Ruiz S.J."/>
            <person name="Ruiz M.J."/>
            <person name="Santibanez J."/>
            <person name="Schneider B.W."/>
            <person name="Sisson I."/>
            <person name="Smith M."/>
            <person name="Sodergren E."/>
            <person name="Song X.-Z."/>
            <person name="Song B.B."/>
            <person name="Summersgill H."/>
            <person name="Thelus R."/>
            <person name="Thornton R.D."/>
            <person name="Trejos Z.Y."/>
            <person name="Usmani K."/>
            <person name="Vattathil S."/>
            <person name="Villasana D."/>
            <person name="Walker D.L."/>
            <person name="Wang S."/>
            <person name="Wang K."/>
            <person name="White C.S."/>
            <person name="Williams A.C."/>
            <person name="Williamson J."/>
            <person name="Wilson K."/>
            <person name="Woghiren I.O."/>
            <person name="Woodworth J.R."/>
            <person name="Worley K.C."/>
            <person name="Wright R.A."/>
            <person name="Wu W."/>
            <person name="Young L."/>
            <person name="Zhang L."/>
            <person name="Zhang J."/>
            <person name="Zhu Y."/>
            <person name="Muzny D.M."/>
            <person name="Weinstock G."/>
            <person name="Gibbs R.A."/>
        </authorList>
    </citation>
    <scope>NUCLEOTIDE SEQUENCE [LARGE SCALE GENOMIC DNA]</scope>
    <source>
        <strain evidence="10">LSR1</strain>
    </source>
</reference>
<organism evidence="9 10">
    <name type="scientific">Acyrthosiphon pisum</name>
    <name type="common">Pea aphid</name>
    <dbReference type="NCBI Taxonomy" id="7029"/>
    <lineage>
        <taxon>Eukaryota</taxon>
        <taxon>Metazoa</taxon>
        <taxon>Ecdysozoa</taxon>
        <taxon>Arthropoda</taxon>
        <taxon>Hexapoda</taxon>
        <taxon>Insecta</taxon>
        <taxon>Pterygota</taxon>
        <taxon>Neoptera</taxon>
        <taxon>Paraneoptera</taxon>
        <taxon>Hemiptera</taxon>
        <taxon>Sternorrhyncha</taxon>
        <taxon>Aphidomorpha</taxon>
        <taxon>Aphidoidea</taxon>
        <taxon>Aphididae</taxon>
        <taxon>Macrosiphini</taxon>
        <taxon>Acyrthosiphon</taxon>
    </lineage>
</organism>
<dbReference type="RefSeq" id="XP_016662694.1">
    <property type="nucleotide sequence ID" value="XM_016807205.1"/>
</dbReference>
<dbReference type="FunFam" id="1.25.40.420:FF:000001">
    <property type="entry name" value="Kelch-like family member 12"/>
    <property type="match status" value="1"/>
</dbReference>
<dbReference type="SUPFAM" id="SSF117281">
    <property type="entry name" value="Kelch motif"/>
    <property type="match status" value="1"/>
</dbReference>
<dbReference type="EnsemblMetazoa" id="XM_008188197.3">
    <property type="protein sequence ID" value="XP_008186419.1"/>
    <property type="gene ID" value="LOC100166010"/>
</dbReference>
<dbReference type="Pfam" id="PF00651">
    <property type="entry name" value="BTB"/>
    <property type="match status" value="1"/>
</dbReference>
<dbReference type="PANTHER" id="PTHR24412">
    <property type="entry name" value="KELCH PROTEIN"/>
    <property type="match status" value="1"/>
</dbReference>
<comment type="pathway">
    <text evidence="1">Protein modification; protein ubiquitination.</text>
</comment>
<dbReference type="InterPro" id="IPR011333">
    <property type="entry name" value="SKP1/BTB/POZ_sf"/>
</dbReference>
<dbReference type="Gene3D" id="1.25.40.420">
    <property type="match status" value="1"/>
</dbReference>
<evidence type="ECO:0000256" key="5">
    <source>
        <dbReference type="ARBA" id="ARBA00022786"/>
    </source>
</evidence>
<dbReference type="SMART" id="SM00612">
    <property type="entry name" value="Kelch"/>
    <property type="match status" value="6"/>
</dbReference>
<keyword evidence="6" id="KW-0009">Actin-binding</keyword>
<dbReference type="RefSeq" id="XP_003246788.1">
    <property type="nucleotide sequence ID" value="XM_003246740.3"/>
</dbReference>
<evidence type="ECO:0000256" key="1">
    <source>
        <dbReference type="ARBA" id="ARBA00004906"/>
    </source>
</evidence>
<dbReference type="InterPro" id="IPR015915">
    <property type="entry name" value="Kelch-typ_b-propeller"/>
</dbReference>
<keyword evidence="5" id="KW-0833">Ubl conjugation pathway</keyword>
<dbReference type="InterPro" id="IPR017096">
    <property type="entry name" value="BTB-kelch_protein"/>
</dbReference>
<evidence type="ECO:0000313" key="10">
    <source>
        <dbReference type="Proteomes" id="UP000007819"/>
    </source>
</evidence>
<dbReference type="SMART" id="SM00875">
    <property type="entry name" value="BACK"/>
    <property type="match status" value="1"/>
</dbReference>